<sequence length="134" mass="14731">MEHSVCRTCFCLCPRPERTLFISLNSPFPVASMPGDNGDATGVRGPYKCHTFRCFVQTPPGKPPPVGDTGLPLFVHLPGLLPQVGPAPRLSKLRRARARVELMLPQTYKTIVFCVYLHPPLLPEPSRGPCATHC</sequence>
<dbReference type="AlphaFoldDB" id="A0A0K8RMZ6"/>
<reference evidence="1" key="1">
    <citation type="submission" date="2012-12" db="EMBL/GenBank/DDBJ databases">
        <title>Identification and characterization of a phenylalanine ammonia-lyase gene family in Isatis indigotica Fort.</title>
        <authorList>
            <person name="Liu Q."/>
            <person name="Chen J."/>
            <person name="Zhou X."/>
            <person name="Di P."/>
            <person name="Xiao Y."/>
            <person name="Xuan H."/>
            <person name="Zhang L."/>
            <person name="Chen W."/>
        </authorList>
    </citation>
    <scope>NUCLEOTIDE SEQUENCE</scope>
    <source>
        <tissue evidence="1">Salivary gland</tissue>
    </source>
</reference>
<organism evidence="1">
    <name type="scientific">Ixodes ricinus</name>
    <name type="common">Common tick</name>
    <name type="synonym">Acarus ricinus</name>
    <dbReference type="NCBI Taxonomy" id="34613"/>
    <lineage>
        <taxon>Eukaryota</taxon>
        <taxon>Metazoa</taxon>
        <taxon>Ecdysozoa</taxon>
        <taxon>Arthropoda</taxon>
        <taxon>Chelicerata</taxon>
        <taxon>Arachnida</taxon>
        <taxon>Acari</taxon>
        <taxon>Parasitiformes</taxon>
        <taxon>Ixodida</taxon>
        <taxon>Ixodoidea</taxon>
        <taxon>Ixodidae</taxon>
        <taxon>Ixodinae</taxon>
        <taxon>Ixodes</taxon>
    </lineage>
</organism>
<evidence type="ECO:0000313" key="1">
    <source>
        <dbReference type="EMBL" id="JAA71919.1"/>
    </source>
</evidence>
<accession>A0A0K8RMZ6</accession>
<proteinExistence type="evidence at transcript level"/>
<dbReference type="EMBL" id="GADI01001889">
    <property type="protein sequence ID" value="JAA71919.1"/>
    <property type="molecule type" value="mRNA"/>
</dbReference>
<protein>
    <submittedName>
        <fullName evidence="1">Putative sulfite oxidase molybdopterin-binding component</fullName>
    </submittedName>
</protein>
<name>A0A0K8RMZ6_IXORI</name>